<comment type="caution">
    <text evidence="1">The sequence shown here is derived from an EMBL/GenBank/DDBJ whole genome shotgun (WGS) entry which is preliminary data.</text>
</comment>
<organism evidence="1 2">
    <name type="scientific">Pseudokineococcus lusitanus</name>
    <dbReference type="NCBI Taxonomy" id="763993"/>
    <lineage>
        <taxon>Bacteria</taxon>
        <taxon>Bacillati</taxon>
        <taxon>Actinomycetota</taxon>
        <taxon>Actinomycetes</taxon>
        <taxon>Kineosporiales</taxon>
        <taxon>Kineosporiaceae</taxon>
        <taxon>Pseudokineococcus</taxon>
    </lineage>
</organism>
<evidence type="ECO:0000313" key="2">
    <source>
        <dbReference type="Proteomes" id="UP000276232"/>
    </source>
</evidence>
<dbReference type="RefSeq" id="WP_123379997.1">
    <property type="nucleotide sequence ID" value="NZ_RJKN01000004.1"/>
</dbReference>
<protein>
    <submittedName>
        <fullName evidence="1">Uncharacterized protein YdhG (YjbR/CyaY superfamily)</fullName>
    </submittedName>
</protein>
<sequence length="145" mass="15734">MGEQQGGFSDDERAAVAQRAAELRSTKGLKGAARLAKELEACAAAVEALEGVDREVAARLHVLVAEEAPQLDPKTWYGFPSYARDGEVVVFYQPASKFGTRYGTVGFQQSARLDDGPMWATSFAVLEVTDEVEARLRELVRRAAG</sequence>
<dbReference type="AlphaFoldDB" id="A0A3N1HLI3"/>
<dbReference type="InParanoid" id="A0A3N1HLI3"/>
<keyword evidence="2" id="KW-1185">Reference proteome</keyword>
<name>A0A3N1HLI3_9ACTN</name>
<proteinExistence type="predicted"/>
<accession>A0A3N1HLI3</accession>
<dbReference type="Proteomes" id="UP000276232">
    <property type="component" value="Unassembled WGS sequence"/>
</dbReference>
<dbReference type="SUPFAM" id="SSF159888">
    <property type="entry name" value="YdhG-like"/>
    <property type="match status" value="1"/>
</dbReference>
<reference evidence="1 2" key="1">
    <citation type="journal article" date="2015" name="Stand. Genomic Sci.">
        <title>Genomic Encyclopedia of Bacterial and Archaeal Type Strains, Phase III: the genomes of soil and plant-associated and newly described type strains.</title>
        <authorList>
            <person name="Whitman W.B."/>
            <person name="Woyke T."/>
            <person name="Klenk H.P."/>
            <person name="Zhou Y."/>
            <person name="Lilburn T.G."/>
            <person name="Beck B.J."/>
            <person name="De Vos P."/>
            <person name="Vandamme P."/>
            <person name="Eisen J.A."/>
            <person name="Garrity G."/>
            <person name="Hugenholtz P."/>
            <person name="Kyrpides N.C."/>
        </authorList>
    </citation>
    <scope>NUCLEOTIDE SEQUENCE [LARGE SCALE GENOMIC DNA]</scope>
    <source>
        <strain evidence="1 2">CECT 7306</strain>
    </source>
</reference>
<gene>
    <name evidence="1" type="ORF">EDC03_1939</name>
</gene>
<evidence type="ECO:0000313" key="1">
    <source>
        <dbReference type="EMBL" id="ROP43336.1"/>
    </source>
</evidence>
<dbReference type="EMBL" id="RJKN01000004">
    <property type="protein sequence ID" value="ROP43336.1"/>
    <property type="molecule type" value="Genomic_DNA"/>
</dbReference>
<dbReference type="OrthoDB" id="32458at2"/>